<dbReference type="STRING" id="996637.SGM_0825"/>
<comment type="caution">
    <text evidence="4">The sequence shown here is derived from an EMBL/GenBank/DDBJ whole genome shotgun (WGS) entry which is preliminary data.</text>
</comment>
<keyword evidence="5" id="KW-1185">Reference proteome</keyword>
<dbReference type="eggNOG" id="COG0456">
    <property type="taxonomic scope" value="Bacteria"/>
</dbReference>
<gene>
    <name evidence="4" type="ORF">SGM_0825</name>
</gene>
<name>F3NCF4_9ACTN</name>
<dbReference type="Gene3D" id="3.40.630.30">
    <property type="match status" value="1"/>
</dbReference>
<organism evidence="4 5">
    <name type="scientific">Streptomyces griseoaurantiacus M045</name>
    <dbReference type="NCBI Taxonomy" id="996637"/>
    <lineage>
        <taxon>Bacteria</taxon>
        <taxon>Bacillati</taxon>
        <taxon>Actinomycetota</taxon>
        <taxon>Actinomycetes</taxon>
        <taxon>Kitasatosporales</taxon>
        <taxon>Streptomycetaceae</taxon>
        <taxon>Streptomyces</taxon>
        <taxon>Streptomyces aurantiacus group</taxon>
    </lineage>
</organism>
<reference evidence="4 5" key="1">
    <citation type="journal article" date="2011" name="J. Bacteriol.">
        <title>Draft genome sequence of the marine bacterium Streptomyces griseoaurantiacus M045, which produces novel manumycin-type antibiotics with a pABA core component.</title>
        <authorList>
            <person name="Li F."/>
            <person name="Jiang P."/>
            <person name="Zheng H."/>
            <person name="Wang S."/>
            <person name="Zhao G."/>
            <person name="Qin S."/>
            <person name="Liu Z."/>
        </authorList>
    </citation>
    <scope>NUCLEOTIDE SEQUENCE [LARGE SCALE GENOMIC DNA]</scope>
    <source>
        <strain evidence="4 5">M045</strain>
    </source>
</reference>
<dbReference type="PROSITE" id="PS51186">
    <property type="entry name" value="GNAT"/>
    <property type="match status" value="1"/>
</dbReference>
<dbReference type="AlphaFoldDB" id="F3NCF4"/>
<sequence>MAVMNHVIRAIRTDEWPAVKRLRLEALRDPLAPLAFLETYEDALAKPDFYWQERTSTAAAGAFQRQQFIAERPDGAWDGSVTVLVEEAGSEDFLGHVVESEQGHLVGVFVRPEQRGTGVAAALFEAAVDWCRKRGLDRVRLFVHEDNARAEAFYRKAGFVATGVTGPVPGGSGHREREMVLRWPSDPA</sequence>
<dbReference type="SUPFAM" id="SSF55729">
    <property type="entry name" value="Acyl-CoA N-acyltransferases (Nat)"/>
    <property type="match status" value="1"/>
</dbReference>
<evidence type="ECO:0000256" key="1">
    <source>
        <dbReference type="ARBA" id="ARBA00022679"/>
    </source>
</evidence>
<protein>
    <submittedName>
        <fullName evidence="4">Acetyltransferase</fullName>
    </submittedName>
</protein>
<dbReference type="InterPro" id="IPR000182">
    <property type="entry name" value="GNAT_dom"/>
</dbReference>
<dbReference type="Pfam" id="PF00583">
    <property type="entry name" value="Acetyltransf_1"/>
    <property type="match status" value="1"/>
</dbReference>
<evidence type="ECO:0000313" key="5">
    <source>
        <dbReference type="Proteomes" id="UP000003022"/>
    </source>
</evidence>
<dbReference type="InterPro" id="IPR016181">
    <property type="entry name" value="Acyl_CoA_acyltransferase"/>
</dbReference>
<feature type="domain" description="N-acetyltransferase" evidence="3">
    <location>
        <begin position="6"/>
        <end position="184"/>
    </location>
</feature>
<keyword evidence="1 4" id="KW-0808">Transferase</keyword>
<evidence type="ECO:0000259" key="3">
    <source>
        <dbReference type="PROSITE" id="PS51186"/>
    </source>
</evidence>
<dbReference type="GO" id="GO:0016747">
    <property type="term" value="F:acyltransferase activity, transferring groups other than amino-acyl groups"/>
    <property type="evidence" value="ECO:0007669"/>
    <property type="project" value="InterPro"/>
</dbReference>
<keyword evidence="2" id="KW-0012">Acyltransferase</keyword>
<proteinExistence type="predicted"/>
<dbReference type="Proteomes" id="UP000003022">
    <property type="component" value="Unassembled WGS sequence"/>
</dbReference>
<dbReference type="EMBL" id="AEYX01000012">
    <property type="protein sequence ID" value="EGG48890.1"/>
    <property type="molecule type" value="Genomic_DNA"/>
</dbReference>
<dbReference type="CDD" id="cd04301">
    <property type="entry name" value="NAT_SF"/>
    <property type="match status" value="1"/>
</dbReference>
<evidence type="ECO:0000256" key="2">
    <source>
        <dbReference type="ARBA" id="ARBA00023315"/>
    </source>
</evidence>
<dbReference type="InterPro" id="IPR050832">
    <property type="entry name" value="Bact_Acetyltransf"/>
</dbReference>
<accession>F3NCF4</accession>
<evidence type="ECO:0000313" key="4">
    <source>
        <dbReference type="EMBL" id="EGG48890.1"/>
    </source>
</evidence>
<dbReference type="PANTHER" id="PTHR43877">
    <property type="entry name" value="AMINOALKYLPHOSPHONATE N-ACETYLTRANSFERASE-RELATED-RELATED"/>
    <property type="match status" value="1"/>
</dbReference>